<organism evidence="3 4">
    <name type="scientific">Mesorhizobium shangrilense</name>
    <dbReference type="NCBI Taxonomy" id="460060"/>
    <lineage>
        <taxon>Bacteria</taxon>
        <taxon>Pseudomonadati</taxon>
        <taxon>Pseudomonadota</taxon>
        <taxon>Alphaproteobacteria</taxon>
        <taxon>Hyphomicrobiales</taxon>
        <taxon>Phyllobacteriaceae</taxon>
        <taxon>Mesorhizobium</taxon>
    </lineage>
</organism>
<feature type="signal peptide" evidence="2">
    <location>
        <begin position="1"/>
        <end position="19"/>
    </location>
</feature>
<comment type="caution">
    <text evidence="3">The sequence shown here is derived from an EMBL/GenBank/DDBJ whole genome shotgun (WGS) entry which is preliminary data.</text>
</comment>
<protein>
    <recommendedName>
        <fullName evidence="5">DUF2125 domain-containing protein</fullName>
    </recommendedName>
</protein>
<evidence type="ECO:0000313" key="4">
    <source>
        <dbReference type="Proteomes" id="UP001548832"/>
    </source>
</evidence>
<evidence type="ECO:0000313" key="3">
    <source>
        <dbReference type="EMBL" id="MET2826520.1"/>
    </source>
</evidence>
<evidence type="ECO:0000256" key="2">
    <source>
        <dbReference type="SAM" id="SignalP"/>
    </source>
</evidence>
<dbReference type="RefSeq" id="WP_354458627.1">
    <property type="nucleotide sequence ID" value="NZ_JBEWSZ010000001.1"/>
</dbReference>
<feature type="compositionally biased region" description="Polar residues" evidence="1">
    <location>
        <begin position="504"/>
        <end position="513"/>
    </location>
</feature>
<feature type="region of interest" description="Disordered" evidence="1">
    <location>
        <begin position="473"/>
        <end position="513"/>
    </location>
</feature>
<accession>A0ABV2D914</accession>
<keyword evidence="4" id="KW-1185">Reference proteome</keyword>
<evidence type="ECO:0000256" key="1">
    <source>
        <dbReference type="SAM" id="MobiDB-lite"/>
    </source>
</evidence>
<name>A0ABV2D914_9HYPH</name>
<feature type="chain" id="PRO_5047418613" description="DUF2125 domain-containing protein" evidence="2">
    <location>
        <begin position="20"/>
        <end position="513"/>
    </location>
</feature>
<proteinExistence type="predicted"/>
<dbReference type="Proteomes" id="UP001548832">
    <property type="component" value="Unassembled WGS sequence"/>
</dbReference>
<evidence type="ECO:0008006" key="5">
    <source>
        <dbReference type="Google" id="ProtNLM"/>
    </source>
</evidence>
<gene>
    <name evidence="3" type="ORF">ABVQ20_05985</name>
</gene>
<reference evidence="3 4" key="1">
    <citation type="submission" date="2024-06" db="EMBL/GenBank/DDBJ databases">
        <authorList>
            <person name="Kim D.-U."/>
        </authorList>
    </citation>
    <scope>NUCLEOTIDE SEQUENCE [LARGE SCALE GENOMIC DNA]</scope>
    <source>
        <strain evidence="3 4">KACC15460</strain>
    </source>
</reference>
<sequence length="513" mass="53705">MNRALPFAFFVALSAPAFGQTVDSQGATHLSENLSRYVGKQAVDKGVLKVSVEGDAYKIAFDLKTLAAMFPDQKLLKFDFAPYALLVKPRSDGSWDVSMDFSQSASFEFNGPEGLQSTQFSIKDGKGSGVYDPNLAAFTSGASSMAGMTMTSKDAKQHIDVSAGAATATIAGTKSANGGVDFTTSQKVSSFVEAINFDDAESGLKFPVTIKSPEVSLEATGKGVQTKPLLDLLAFAVANEDEATLKANQAQLKTLLRAALPLWERVDGSYGFKDLAVASPVGNFGAAQLSTAFGMDGIAQSGTVNYAIKASGLTIPTQVLPDWSVALLPTDIDLNFGGANIDLDTMAKKAIDAFDLNQNPPLSAEFGDTLTADFLAKTPKVVIGHSTVKNANMDVAVEGEMTFPDEKPEANLKVDIGGYDKIVETLQAAAKSDPDAAQYVPVALVVKGFAKTLPDGRLEWVVNTKADGSVTVNGVMVKPADPVADDSGATDDSSDDDGGDSGAQMGQPSQESK</sequence>
<feature type="compositionally biased region" description="Acidic residues" evidence="1">
    <location>
        <begin position="488"/>
        <end position="499"/>
    </location>
</feature>
<keyword evidence="2" id="KW-0732">Signal</keyword>
<dbReference type="EMBL" id="JBEWSZ010000001">
    <property type="protein sequence ID" value="MET2826520.1"/>
    <property type="molecule type" value="Genomic_DNA"/>
</dbReference>